<evidence type="ECO:0000313" key="3">
    <source>
        <dbReference type="Proteomes" id="UP000006833"/>
    </source>
</evidence>
<reference evidence="3" key="1">
    <citation type="journal article" date="2010" name="ISME J.">
        <title>The complete genome sequence of the algal symbiont Dinoroseobacter shibae: a hitchhiker's guide to life in the sea.</title>
        <authorList>
            <person name="Wagner-Dobler I."/>
            <person name="Ballhausen B."/>
            <person name="Berger M."/>
            <person name="Brinkhoff T."/>
            <person name="Buchholz I."/>
            <person name="Bunk B."/>
            <person name="Cypionka H."/>
            <person name="Daniel R."/>
            <person name="Drepper T."/>
            <person name="Gerdts G."/>
            <person name="Hahnke S."/>
            <person name="Han C."/>
            <person name="Jahn D."/>
            <person name="Kalhoefer D."/>
            <person name="Kiss H."/>
            <person name="Klenk H.P."/>
            <person name="Kyrpides N."/>
            <person name="Liebl W."/>
            <person name="Liesegang H."/>
            <person name="Meincke L."/>
            <person name="Pati A."/>
            <person name="Petersen J."/>
            <person name="Piekarski T."/>
            <person name="Pommerenke C."/>
            <person name="Pradella S."/>
            <person name="Pukall R."/>
            <person name="Rabus R."/>
            <person name="Stackebrandt E."/>
            <person name="Thole S."/>
            <person name="Thompson L."/>
            <person name="Tielen P."/>
            <person name="Tomasch J."/>
            <person name="von Jan M."/>
            <person name="Wanphrut N."/>
            <person name="Wichels A."/>
            <person name="Zech H."/>
            <person name="Simon M."/>
        </authorList>
    </citation>
    <scope>NUCLEOTIDE SEQUENCE [LARGE SCALE GENOMIC DNA]</scope>
    <source>
        <strain evidence="3">DSM 16493 / NCIMB 14021 / DFL 12</strain>
    </source>
</reference>
<dbReference type="HOGENOM" id="CLU_2464134_0_0_5"/>
<dbReference type="AlphaFoldDB" id="A8LRG6"/>
<protein>
    <submittedName>
        <fullName evidence="2">Uncharacterized protein</fullName>
    </submittedName>
</protein>
<name>A8LRG6_DINSH</name>
<dbReference type="EMBL" id="CP000830">
    <property type="protein sequence ID" value="ABV92616.1"/>
    <property type="molecule type" value="Genomic_DNA"/>
</dbReference>
<dbReference type="Proteomes" id="UP000006833">
    <property type="component" value="Chromosome"/>
</dbReference>
<keyword evidence="3" id="KW-1185">Reference proteome</keyword>
<sequence>MAGTAEKNDRPAQERKGELPPPQRQPRLWAGISTDRGLDAPTGAVVLVQAASGTALRAGKVRVRSRGGGPAGPSGACRPLPQGLGNKG</sequence>
<dbReference type="STRING" id="398580.Dshi_0871"/>
<feature type="compositionally biased region" description="Basic and acidic residues" evidence="1">
    <location>
        <begin position="1"/>
        <end position="18"/>
    </location>
</feature>
<accession>A8LRG6</accession>
<evidence type="ECO:0000313" key="2">
    <source>
        <dbReference type="EMBL" id="ABV92616.1"/>
    </source>
</evidence>
<gene>
    <name evidence="2" type="ordered locus">Dshi_0871</name>
</gene>
<feature type="region of interest" description="Disordered" evidence="1">
    <location>
        <begin position="1"/>
        <end position="35"/>
    </location>
</feature>
<organism evidence="2 3">
    <name type="scientific">Dinoroseobacter shibae (strain DSM 16493 / NCIMB 14021 / DFL 12)</name>
    <dbReference type="NCBI Taxonomy" id="398580"/>
    <lineage>
        <taxon>Bacteria</taxon>
        <taxon>Pseudomonadati</taxon>
        <taxon>Pseudomonadota</taxon>
        <taxon>Alphaproteobacteria</taxon>
        <taxon>Rhodobacterales</taxon>
        <taxon>Roseobacteraceae</taxon>
        <taxon>Dinoroseobacter</taxon>
    </lineage>
</organism>
<proteinExistence type="predicted"/>
<evidence type="ECO:0000256" key="1">
    <source>
        <dbReference type="SAM" id="MobiDB-lite"/>
    </source>
</evidence>
<feature type="region of interest" description="Disordered" evidence="1">
    <location>
        <begin position="59"/>
        <end position="88"/>
    </location>
</feature>
<dbReference type="KEGG" id="dsh:Dshi_0871"/>